<dbReference type="GeneID" id="85323066"/>
<sequence>MNDFQDQGMGILSVTIRYNARDDKVVGYIVADLGAFDHTALYGITSEAESFQNHPLLIPVLALERALEVLCCDLEFYCIHTVRENVPLDREYSKKVPKFLAWELELQHEWLPSSPTQQYSMASTLLITRVKRALAFIEQFTRFADDITGRMSAWQAGAFHKVAQEDSDFNKELMSQGKRDSSTMKFLAFLGTIFLPLTFVSSFFSMPVFDWRTSTADGFVGSRFWLWWATVLPLTAATVLLMYLWIRLKLGNQGKEHVYV</sequence>
<evidence type="ECO:0000256" key="2">
    <source>
        <dbReference type="ARBA" id="ARBA00022692"/>
    </source>
</evidence>
<gene>
    <name evidence="6" type="ORF">B0T26DRAFT_675174</name>
</gene>
<comment type="caution">
    <text evidence="6">The sequence shown here is derived from an EMBL/GenBank/DDBJ whole genome shotgun (WGS) entry which is preliminary data.</text>
</comment>
<dbReference type="AlphaFoldDB" id="A0AA40AJ14"/>
<dbReference type="InterPro" id="IPR045863">
    <property type="entry name" value="CorA_TM1_TM2"/>
</dbReference>
<dbReference type="Proteomes" id="UP001172101">
    <property type="component" value="Unassembled WGS sequence"/>
</dbReference>
<feature type="transmembrane region" description="Helical" evidence="5">
    <location>
        <begin position="186"/>
        <end position="205"/>
    </location>
</feature>
<keyword evidence="2 5" id="KW-0812">Transmembrane</keyword>
<accession>A0AA40AJ14</accession>
<keyword evidence="7" id="KW-1185">Reference proteome</keyword>
<reference evidence="6" key="1">
    <citation type="submission" date="2023-06" db="EMBL/GenBank/DDBJ databases">
        <title>Genome-scale phylogeny and comparative genomics of the fungal order Sordariales.</title>
        <authorList>
            <consortium name="Lawrence Berkeley National Laboratory"/>
            <person name="Hensen N."/>
            <person name="Bonometti L."/>
            <person name="Westerberg I."/>
            <person name="Brannstrom I.O."/>
            <person name="Guillou S."/>
            <person name="Cros-Aarteil S."/>
            <person name="Calhoun S."/>
            <person name="Haridas S."/>
            <person name="Kuo A."/>
            <person name="Mondo S."/>
            <person name="Pangilinan J."/>
            <person name="Riley R."/>
            <person name="LaButti K."/>
            <person name="Andreopoulos B."/>
            <person name="Lipzen A."/>
            <person name="Chen C."/>
            <person name="Yanf M."/>
            <person name="Daum C."/>
            <person name="Ng V."/>
            <person name="Clum A."/>
            <person name="Steindorff A."/>
            <person name="Ohm R."/>
            <person name="Martin F."/>
            <person name="Silar P."/>
            <person name="Natvig D."/>
            <person name="Lalanne C."/>
            <person name="Gautier V."/>
            <person name="Ament-velasquez S.L."/>
            <person name="Kruys A."/>
            <person name="Hutchinson M.I."/>
            <person name="Powell A.J."/>
            <person name="Barry K."/>
            <person name="Miller A.N."/>
            <person name="Grigoriev I.V."/>
            <person name="Debuchy R."/>
            <person name="Gladieux P."/>
            <person name="Thoren M.H."/>
            <person name="Johannesson H."/>
        </authorList>
    </citation>
    <scope>NUCLEOTIDE SEQUENCE</scope>
    <source>
        <strain evidence="6">SMH2392-1A</strain>
    </source>
</reference>
<evidence type="ECO:0000256" key="3">
    <source>
        <dbReference type="ARBA" id="ARBA00022989"/>
    </source>
</evidence>
<evidence type="ECO:0000313" key="7">
    <source>
        <dbReference type="Proteomes" id="UP001172101"/>
    </source>
</evidence>
<evidence type="ECO:0000313" key="6">
    <source>
        <dbReference type="EMBL" id="KAK0716741.1"/>
    </source>
</evidence>
<protein>
    <submittedName>
        <fullName evidence="6">Uncharacterized protein</fullName>
    </submittedName>
</protein>
<dbReference type="RefSeq" id="XP_060295534.1">
    <property type="nucleotide sequence ID" value="XM_060439796.1"/>
</dbReference>
<organism evidence="6 7">
    <name type="scientific">Lasiosphaeria miniovina</name>
    <dbReference type="NCBI Taxonomy" id="1954250"/>
    <lineage>
        <taxon>Eukaryota</taxon>
        <taxon>Fungi</taxon>
        <taxon>Dikarya</taxon>
        <taxon>Ascomycota</taxon>
        <taxon>Pezizomycotina</taxon>
        <taxon>Sordariomycetes</taxon>
        <taxon>Sordariomycetidae</taxon>
        <taxon>Sordariales</taxon>
        <taxon>Lasiosphaeriaceae</taxon>
        <taxon>Lasiosphaeria</taxon>
    </lineage>
</organism>
<name>A0AA40AJ14_9PEZI</name>
<evidence type="ECO:0000256" key="1">
    <source>
        <dbReference type="ARBA" id="ARBA00004141"/>
    </source>
</evidence>
<evidence type="ECO:0000256" key="4">
    <source>
        <dbReference type="ARBA" id="ARBA00023136"/>
    </source>
</evidence>
<keyword evidence="4 5" id="KW-0472">Membrane</keyword>
<evidence type="ECO:0000256" key="5">
    <source>
        <dbReference type="SAM" id="Phobius"/>
    </source>
</evidence>
<keyword evidence="3 5" id="KW-1133">Transmembrane helix</keyword>
<dbReference type="EMBL" id="JAUIRO010000004">
    <property type="protein sequence ID" value="KAK0716741.1"/>
    <property type="molecule type" value="Genomic_DNA"/>
</dbReference>
<feature type="transmembrane region" description="Helical" evidence="5">
    <location>
        <begin position="225"/>
        <end position="246"/>
    </location>
</feature>
<comment type="subcellular location">
    <subcellularLocation>
        <location evidence="1">Membrane</location>
        <topology evidence="1">Multi-pass membrane protein</topology>
    </subcellularLocation>
</comment>
<dbReference type="Gene3D" id="1.20.58.340">
    <property type="entry name" value="Magnesium transport protein CorA, transmembrane region"/>
    <property type="match status" value="1"/>
</dbReference>
<dbReference type="GO" id="GO:0016020">
    <property type="term" value="C:membrane"/>
    <property type="evidence" value="ECO:0007669"/>
    <property type="project" value="UniProtKB-SubCell"/>
</dbReference>
<dbReference type="SUPFAM" id="SSF144083">
    <property type="entry name" value="Magnesium transport protein CorA, transmembrane region"/>
    <property type="match status" value="1"/>
</dbReference>
<proteinExistence type="predicted"/>